<proteinExistence type="predicted"/>
<gene>
    <name evidence="1" type="ORF">H8K36_09365</name>
</gene>
<dbReference type="EMBL" id="JACOFZ010000002">
    <property type="protein sequence ID" value="MBC3881579.1"/>
    <property type="molecule type" value="Genomic_DNA"/>
</dbReference>
<dbReference type="Proteomes" id="UP000627446">
    <property type="component" value="Unassembled WGS sequence"/>
</dbReference>
<protein>
    <submittedName>
        <fullName evidence="1">Uncharacterized protein</fullName>
    </submittedName>
</protein>
<comment type="caution">
    <text evidence="1">The sequence shown here is derived from an EMBL/GenBank/DDBJ whole genome shotgun (WGS) entry which is preliminary data.</text>
</comment>
<name>A0A923KTG9_9BURK</name>
<evidence type="ECO:0000313" key="2">
    <source>
        <dbReference type="Proteomes" id="UP000627446"/>
    </source>
</evidence>
<dbReference type="RefSeq" id="WP_186915923.1">
    <property type="nucleotide sequence ID" value="NZ_JACOFZ010000002.1"/>
</dbReference>
<reference evidence="1" key="1">
    <citation type="submission" date="2020-08" db="EMBL/GenBank/DDBJ databases">
        <title>Novel species isolated from subtropical streams in China.</title>
        <authorList>
            <person name="Lu H."/>
        </authorList>
    </citation>
    <scope>NUCLEOTIDE SEQUENCE</scope>
    <source>
        <strain evidence="1">LX22W</strain>
    </source>
</reference>
<evidence type="ECO:0000313" key="1">
    <source>
        <dbReference type="EMBL" id="MBC3881579.1"/>
    </source>
</evidence>
<accession>A0A923KTG9</accession>
<dbReference type="AlphaFoldDB" id="A0A923KTG9"/>
<organism evidence="1 2">
    <name type="scientific">Undibacterium nitidum</name>
    <dbReference type="NCBI Taxonomy" id="2762298"/>
    <lineage>
        <taxon>Bacteria</taxon>
        <taxon>Pseudomonadati</taxon>
        <taxon>Pseudomonadota</taxon>
        <taxon>Betaproteobacteria</taxon>
        <taxon>Burkholderiales</taxon>
        <taxon>Oxalobacteraceae</taxon>
        <taxon>Undibacterium</taxon>
    </lineage>
</organism>
<keyword evidence="2" id="KW-1185">Reference proteome</keyword>
<sequence>MKSKSAMLIDVILKIPGKKQVTVISIGEAQTFDIAANGDIGYDKEHALELRRAIGLGISSPVGAIIVRQFIPNSEELVTFPNGKQGMMPRKSIYAIATGNEKFEFLSAEDVELAMTTDSETGERIDPEPYVIYQDIQAFSDVTMN</sequence>